<dbReference type="InterPro" id="IPR011990">
    <property type="entry name" value="TPR-like_helical_dom_sf"/>
</dbReference>
<dbReference type="NCBIfam" id="TIGR00756">
    <property type="entry name" value="PPR"/>
    <property type="match status" value="3"/>
</dbReference>
<dbReference type="InterPro" id="IPR002885">
    <property type="entry name" value="PPR_rpt"/>
</dbReference>
<keyword evidence="5" id="KW-1185">Reference proteome</keyword>
<dbReference type="EMBL" id="JAGFBR010000002">
    <property type="protein sequence ID" value="KAH0470233.1"/>
    <property type="molecule type" value="Genomic_DNA"/>
</dbReference>
<evidence type="ECO:0000313" key="4">
    <source>
        <dbReference type="EMBL" id="KAH0470233.1"/>
    </source>
</evidence>
<dbReference type="Pfam" id="PF01535">
    <property type="entry name" value="PPR"/>
    <property type="match status" value="1"/>
</dbReference>
<proteinExistence type="inferred from homology"/>
<evidence type="ECO:0000313" key="5">
    <source>
        <dbReference type="Proteomes" id="UP000775213"/>
    </source>
</evidence>
<organism evidence="4 5">
    <name type="scientific">Dendrobium chrysotoxum</name>
    <name type="common">Orchid</name>
    <dbReference type="NCBI Taxonomy" id="161865"/>
    <lineage>
        <taxon>Eukaryota</taxon>
        <taxon>Viridiplantae</taxon>
        <taxon>Streptophyta</taxon>
        <taxon>Embryophyta</taxon>
        <taxon>Tracheophyta</taxon>
        <taxon>Spermatophyta</taxon>
        <taxon>Magnoliopsida</taxon>
        <taxon>Liliopsida</taxon>
        <taxon>Asparagales</taxon>
        <taxon>Orchidaceae</taxon>
        <taxon>Epidendroideae</taxon>
        <taxon>Malaxideae</taxon>
        <taxon>Dendrobiinae</taxon>
        <taxon>Dendrobium</taxon>
    </lineage>
</organism>
<protein>
    <recommendedName>
        <fullName evidence="6">Pentatricopeptide repeat-containing protein</fullName>
    </recommendedName>
</protein>
<dbReference type="Gene3D" id="1.25.40.10">
    <property type="entry name" value="Tetratricopeptide repeat domain"/>
    <property type="match status" value="2"/>
</dbReference>
<comment type="caution">
    <text evidence="4">The sequence shown here is derived from an EMBL/GenBank/DDBJ whole genome shotgun (WGS) entry which is preliminary data.</text>
</comment>
<sequence length="530" mass="60608">MALVSARRSRSARLHQLLQFSSASTFEAGGHAFDPEVRRLAKFQRFTDIEALLEPRKLNLPADSSSREPYLASFITAYASAGMLDHAVRTLDELPRLGSSRTILSLNALLSACNHSKTLSTRVPDLFSNLSRCHSLSPDKVSYGILIKSLCLARDSSKALSVLKEMDNKRIEITAISYTTIMDSLYKEGKPEEADRLWKEMRAKGVAPDVAAYNVRAMYWAVNGGPDDVLGLIEEMKADGMGPDIFTYNYLMTCYCKHGRVDDAKRVYRELGQKGCEPNAATYKNLLYSLCKNNDFVGGLEVFEDSVKHRRVPDLGSVMALVKGLMKDSKIRAAKRVVTGLRKKFPEDFSGSWMKLENVVGLSNDEKIYIMMMKIHNTPALFIEEKLALSFYDGLWIFLLSKTYLFLTFNERPLFSFTTFLQMLTLFVKMDMRLLNYEGFLMRQNQALILLMLLMKDNLHPLTPRKNIFNCFLLFTLSLFFSKQKTTLTKQRYMQNENLLWGLRVNRQKDYKVLRGNLQLSNARQNYKIK</sequence>
<feature type="repeat" description="PPR" evidence="3">
    <location>
        <begin position="174"/>
        <end position="208"/>
    </location>
</feature>
<comment type="similarity">
    <text evidence="1">Belongs to the PPR family. P subfamily.</text>
</comment>
<evidence type="ECO:0000256" key="2">
    <source>
        <dbReference type="ARBA" id="ARBA00022737"/>
    </source>
</evidence>
<dbReference type="AlphaFoldDB" id="A0AAV7HQ68"/>
<reference evidence="4 5" key="1">
    <citation type="journal article" date="2021" name="Hortic Res">
        <title>Chromosome-scale assembly of the Dendrobium chrysotoxum genome enhances the understanding of orchid evolution.</title>
        <authorList>
            <person name="Zhang Y."/>
            <person name="Zhang G.Q."/>
            <person name="Zhang D."/>
            <person name="Liu X.D."/>
            <person name="Xu X.Y."/>
            <person name="Sun W.H."/>
            <person name="Yu X."/>
            <person name="Zhu X."/>
            <person name="Wang Z.W."/>
            <person name="Zhao X."/>
            <person name="Zhong W.Y."/>
            <person name="Chen H."/>
            <person name="Yin W.L."/>
            <person name="Huang T."/>
            <person name="Niu S.C."/>
            <person name="Liu Z.J."/>
        </authorList>
    </citation>
    <scope>NUCLEOTIDE SEQUENCE [LARGE SCALE GENOMIC DNA]</scope>
    <source>
        <strain evidence="4">Lindl</strain>
    </source>
</reference>
<dbReference type="PROSITE" id="PS51375">
    <property type="entry name" value="PPR"/>
    <property type="match status" value="4"/>
</dbReference>
<dbReference type="Proteomes" id="UP000775213">
    <property type="component" value="Unassembled WGS sequence"/>
</dbReference>
<evidence type="ECO:0000256" key="1">
    <source>
        <dbReference type="ARBA" id="ARBA00007626"/>
    </source>
</evidence>
<evidence type="ECO:0000256" key="3">
    <source>
        <dbReference type="PROSITE-ProRule" id="PRU00708"/>
    </source>
</evidence>
<feature type="repeat" description="PPR" evidence="3">
    <location>
        <begin position="139"/>
        <end position="173"/>
    </location>
</feature>
<dbReference type="PANTHER" id="PTHR47941">
    <property type="entry name" value="PENTATRICOPEPTIDE REPEAT-CONTAINING PROTEIN 3, MITOCHONDRIAL"/>
    <property type="match status" value="1"/>
</dbReference>
<keyword evidence="2" id="KW-0677">Repeat</keyword>
<name>A0AAV7HQ68_DENCH</name>
<feature type="repeat" description="PPR" evidence="3">
    <location>
        <begin position="279"/>
        <end position="313"/>
    </location>
</feature>
<accession>A0AAV7HQ68</accession>
<evidence type="ECO:0008006" key="6">
    <source>
        <dbReference type="Google" id="ProtNLM"/>
    </source>
</evidence>
<feature type="repeat" description="PPR" evidence="3">
    <location>
        <begin position="244"/>
        <end position="278"/>
    </location>
</feature>
<gene>
    <name evidence="4" type="ORF">IEQ34_001791</name>
</gene>
<dbReference type="Pfam" id="PF13041">
    <property type="entry name" value="PPR_2"/>
    <property type="match status" value="2"/>
</dbReference>
<dbReference type="Pfam" id="PF12854">
    <property type="entry name" value="PPR_1"/>
    <property type="match status" value="1"/>
</dbReference>